<dbReference type="Proteomes" id="UP000319516">
    <property type="component" value="Unassembled WGS sequence"/>
</dbReference>
<evidence type="ECO:0000256" key="3">
    <source>
        <dbReference type="PIRSR" id="PIRSR037238-1"/>
    </source>
</evidence>
<proteinExistence type="predicted"/>
<keyword evidence="5" id="KW-0121">Carboxypeptidase</keyword>
<keyword evidence="6" id="KW-1185">Reference proteome</keyword>
<keyword evidence="2" id="KW-0378">Hydrolase</keyword>
<dbReference type="GO" id="GO:0004180">
    <property type="term" value="F:carboxypeptidase activity"/>
    <property type="evidence" value="ECO:0007669"/>
    <property type="project" value="UniProtKB-KW"/>
</dbReference>
<dbReference type="EMBL" id="VFOP01000001">
    <property type="protein sequence ID" value="TQL49113.1"/>
    <property type="molecule type" value="Genomic_DNA"/>
</dbReference>
<dbReference type="CDD" id="cd03885">
    <property type="entry name" value="M20_CPDG2"/>
    <property type="match status" value="1"/>
</dbReference>
<dbReference type="InterPro" id="IPR002933">
    <property type="entry name" value="Peptidase_M20"/>
</dbReference>
<dbReference type="PANTHER" id="PTHR43808">
    <property type="entry name" value="ACETYLORNITHINE DEACETYLASE"/>
    <property type="match status" value="1"/>
</dbReference>
<evidence type="ECO:0000256" key="1">
    <source>
        <dbReference type="ARBA" id="ARBA00022723"/>
    </source>
</evidence>
<feature type="domain" description="Peptidase M20 dimerisation" evidence="4">
    <location>
        <begin position="183"/>
        <end position="276"/>
    </location>
</feature>
<dbReference type="OrthoDB" id="9783294at2"/>
<comment type="caution">
    <text evidence="5">The sequence shown here is derived from an EMBL/GenBank/DDBJ whole genome shotgun (WGS) entry which is preliminary data.</text>
</comment>
<dbReference type="Gene3D" id="3.40.630.10">
    <property type="entry name" value="Zn peptidases"/>
    <property type="match status" value="1"/>
</dbReference>
<dbReference type="InterPro" id="IPR050072">
    <property type="entry name" value="Peptidase_M20A"/>
</dbReference>
<organism evidence="5 6">
    <name type="scientific">Ornithinicoccus hortensis</name>
    <dbReference type="NCBI Taxonomy" id="82346"/>
    <lineage>
        <taxon>Bacteria</taxon>
        <taxon>Bacillati</taxon>
        <taxon>Actinomycetota</taxon>
        <taxon>Actinomycetes</taxon>
        <taxon>Micrococcales</taxon>
        <taxon>Intrasporangiaceae</taxon>
        <taxon>Ornithinicoccus</taxon>
    </lineage>
</organism>
<accession>A0A542YM09</accession>
<dbReference type="AlphaFoldDB" id="A0A542YM09"/>
<keyword evidence="5" id="KW-0645">Protease</keyword>
<feature type="active site" description="Proton acceptor" evidence="3">
    <location>
        <position position="148"/>
    </location>
</feature>
<reference evidence="5 6" key="1">
    <citation type="submission" date="2019-06" db="EMBL/GenBank/DDBJ databases">
        <title>Sequencing the genomes of 1000 actinobacteria strains.</title>
        <authorList>
            <person name="Klenk H.-P."/>
        </authorList>
    </citation>
    <scope>NUCLEOTIDE SEQUENCE [LARGE SCALE GENOMIC DNA]</scope>
    <source>
        <strain evidence="5 6">DSM 12335</strain>
    </source>
</reference>
<sequence length="384" mass="39535">MSDPTVPDQTLTDAAAARLPRMLADLQRLIEVETPSDDLAAVARGAEEVADLVEERLGQRPETIVVQGCTHLRLDLGPGPRKVVVLCHQDTVWPHGTLERLPFRADDGVVRGPGSFDMLTGLVMGIHAVALLAEDRRDGISLLVTGDEEIGSTSSRDLILETAAGTAGVLVLEASAPGGALKVGRKGGGIYTLRVTGRAAHAGLEPEKGISALLELAAQLPAITGLADPAAGTSVTPTRFSGGTTTNTVPGEATVAIDTRARTMAELERVDAGLRALRPTLDGAGLSLEGGINRPPLERPLAEGLLATYARVTRELDLPVPDAVEVGGCSDGNFTAGAGVPTLDGLGAVGDGAHAEHEHAVIAQIAPRTAVLAGLLAELLQTSD</sequence>
<name>A0A542YM09_9MICO</name>
<dbReference type="RefSeq" id="WP_141783415.1">
    <property type="nucleotide sequence ID" value="NZ_BAAAIK010000008.1"/>
</dbReference>
<dbReference type="Pfam" id="PF07687">
    <property type="entry name" value="M20_dimer"/>
    <property type="match status" value="1"/>
</dbReference>
<dbReference type="InterPro" id="IPR036264">
    <property type="entry name" value="Bact_exopeptidase_dim_dom"/>
</dbReference>
<dbReference type="Pfam" id="PF01546">
    <property type="entry name" value="Peptidase_M20"/>
    <property type="match status" value="1"/>
</dbReference>
<dbReference type="SUPFAM" id="SSF53187">
    <property type="entry name" value="Zn-dependent exopeptidases"/>
    <property type="match status" value="1"/>
</dbReference>
<evidence type="ECO:0000313" key="6">
    <source>
        <dbReference type="Proteomes" id="UP000319516"/>
    </source>
</evidence>
<keyword evidence="1" id="KW-0479">Metal-binding</keyword>
<dbReference type="InterPro" id="IPR017150">
    <property type="entry name" value="Pept_M20_glutamate_carboxypep"/>
</dbReference>
<dbReference type="SUPFAM" id="SSF55031">
    <property type="entry name" value="Bacterial exopeptidase dimerisation domain"/>
    <property type="match status" value="1"/>
</dbReference>
<feature type="active site" evidence="3">
    <location>
        <position position="90"/>
    </location>
</feature>
<evidence type="ECO:0000259" key="4">
    <source>
        <dbReference type="Pfam" id="PF07687"/>
    </source>
</evidence>
<dbReference type="InterPro" id="IPR011650">
    <property type="entry name" value="Peptidase_M20_dimer"/>
</dbReference>
<dbReference type="Gene3D" id="3.30.70.360">
    <property type="match status" value="1"/>
</dbReference>
<gene>
    <name evidence="5" type="ORF">FB467_0178</name>
</gene>
<dbReference type="GO" id="GO:0046872">
    <property type="term" value="F:metal ion binding"/>
    <property type="evidence" value="ECO:0007669"/>
    <property type="project" value="UniProtKB-KW"/>
</dbReference>
<protein>
    <submittedName>
        <fullName evidence="5">Glutamate carboxypeptidase</fullName>
    </submittedName>
</protein>
<evidence type="ECO:0000256" key="2">
    <source>
        <dbReference type="ARBA" id="ARBA00022801"/>
    </source>
</evidence>
<evidence type="ECO:0000313" key="5">
    <source>
        <dbReference type="EMBL" id="TQL49113.1"/>
    </source>
</evidence>
<dbReference type="PIRSF" id="PIRSF037238">
    <property type="entry name" value="Carboxypeptidase_G2"/>
    <property type="match status" value="1"/>
</dbReference>
<dbReference type="PANTHER" id="PTHR43808:SF9">
    <property type="entry name" value="BLL0789 PROTEIN"/>
    <property type="match status" value="1"/>
</dbReference>